<evidence type="ECO:0000313" key="1">
    <source>
        <dbReference type="EMBL" id="SGY12574.1"/>
    </source>
</evidence>
<evidence type="ECO:0000313" key="2">
    <source>
        <dbReference type="Proteomes" id="UP000249464"/>
    </source>
</evidence>
<keyword evidence="2" id="KW-1185">Reference proteome</keyword>
<name>A0A2X0NLM9_9BASI</name>
<accession>A0A2X0NLM9</accession>
<sequence length="118" mass="13313">MCALVNTSTSWFIRPAVACFALHASAAFRPRQPVQLTLARRRLHAGTYYHQLVITDLMFHRPSEHRPSMTSVVRNLDLVAPDCPAHQHSTMVDKYPLVSIVQHNTSRSLLMAHLESSP</sequence>
<proteinExistence type="predicted"/>
<dbReference type="AlphaFoldDB" id="A0A2X0NLM9"/>
<dbReference type="EMBL" id="FQNC01000011">
    <property type="protein sequence ID" value="SGY12574.1"/>
    <property type="molecule type" value="Genomic_DNA"/>
</dbReference>
<organism evidence="1 2">
    <name type="scientific">Microbotryum silenes-dioicae</name>
    <dbReference type="NCBI Taxonomy" id="796604"/>
    <lineage>
        <taxon>Eukaryota</taxon>
        <taxon>Fungi</taxon>
        <taxon>Dikarya</taxon>
        <taxon>Basidiomycota</taxon>
        <taxon>Pucciniomycotina</taxon>
        <taxon>Microbotryomycetes</taxon>
        <taxon>Microbotryales</taxon>
        <taxon>Microbotryaceae</taxon>
        <taxon>Microbotryum</taxon>
    </lineage>
</organism>
<reference evidence="1 2" key="1">
    <citation type="submission" date="2016-11" db="EMBL/GenBank/DDBJ databases">
        <authorList>
            <person name="Jaros S."/>
            <person name="Januszkiewicz K."/>
            <person name="Wedrychowicz H."/>
        </authorList>
    </citation>
    <scope>NUCLEOTIDE SEQUENCE [LARGE SCALE GENOMIC DNA]</scope>
</reference>
<dbReference type="Proteomes" id="UP000249464">
    <property type="component" value="Unassembled WGS sequence"/>
</dbReference>
<gene>
    <name evidence="1" type="primary">BQ5605_C011g06544</name>
    <name evidence="1" type="ORF">BQ5605_C011G06544</name>
</gene>
<protein>
    <submittedName>
        <fullName evidence="1">BQ5605_C011g06544 protein</fullName>
    </submittedName>
</protein>